<dbReference type="EMBL" id="NEXH01000024">
    <property type="protein sequence ID" value="PSN94462.1"/>
    <property type="molecule type" value="Genomic_DNA"/>
</dbReference>
<accession>A0A2R6B7A5</accession>
<proteinExistence type="predicted"/>
<reference evidence="1 2" key="1">
    <citation type="submission" date="2017-04" db="EMBL/GenBank/DDBJ databases">
        <title>Novel microbial lineages endemic to geothermal iron-oxide mats fill important gaps in the evolutionary history of Archaea.</title>
        <authorList>
            <person name="Jay Z.J."/>
            <person name="Beam J.P."/>
            <person name="Dlakic M."/>
            <person name="Rusch D.B."/>
            <person name="Kozubal M.A."/>
            <person name="Inskeep W.P."/>
        </authorList>
    </citation>
    <scope>NUCLEOTIDE SEQUENCE [LARGE SCALE GENOMIC DNA]</scope>
    <source>
        <strain evidence="1">ECH_B_2</strain>
    </source>
</reference>
<evidence type="ECO:0000313" key="2">
    <source>
        <dbReference type="Proteomes" id="UP000241284"/>
    </source>
</evidence>
<sequence>MYKLVRNDWNLALHEFSHKLIQLLGDNLVTIIGLEEDSSVYDSNVLVVVKALDDEVRRLIAKSALEVNDKHECTISYYIAKNSDKNVIELFSNVQGKVREDCEEAFREFHDKVGHHVSDMVFIGDRYIYDSNTLIIVDKLTEDVKRLIAKSALEVNDKHECTISYYIATPSDEGLINEFKKIRETIK</sequence>
<protein>
    <submittedName>
        <fullName evidence="1">Uncharacterized protein</fullName>
    </submittedName>
</protein>
<name>A0A2R6B7A5_9ARCH</name>
<dbReference type="Proteomes" id="UP000241284">
    <property type="component" value="Unassembled WGS sequence"/>
</dbReference>
<dbReference type="AlphaFoldDB" id="A0A2R6B7A5"/>
<organism evidence="1 2">
    <name type="scientific">Candidatus Marsarchaeota G2 archaeon ECH_B_2</name>
    <dbReference type="NCBI Taxonomy" id="1978160"/>
    <lineage>
        <taxon>Archaea</taxon>
        <taxon>Candidatus Marsarchaeota</taxon>
        <taxon>Candidatus Marsarchaeota group 2</taxon>
    </lineage>
</organism>
<comment type="caution">
    <text evidence="1">The sequence shown here is derived from an EMBL/GenBank/DDBJ whole genome shotgun (WGS) entry which is preliminary data.</text>
</comment>
<gene>
    <name evidence="1" type="ORF">B9Q06_09150</name>
</gene>
<evidence type="ECO:0000313" key="1">
    <source>
        <dbReference type="EMBL" id="PSN94462.1"/>
    </source>
</evidence>